<dbReference type="EMBL" id="KQ241830">
    <property type="protein sequence ID" value="KNC83484.1"/>
    <property type="molecule type" value="Genomic_DNA"/>
</dbReference>
<dbReference type="RefSeq" id="XP_014157386.1">
    <property type="nucleotide sequence ID" value="XM_014301911.1"/>
</dbReference>
<organism evidence="1 2">
    <name type="scientific">Sphaeroforma arctica JP610</name>
    <dbReference type="NCBI Taxonomy" id="667725"/>
    <lineage>
        <taxon>Eukaryota</taxon>
        <taxon>Ichthyosporea</taxon>
        <taxon>Ichthyophonida</taxon>
        <taxon>Sphaeroforma</taxon>
    </lineage>
</organism>
<dbReference type="Proteomes" id="UP000054560">
    <property type="component" value="Unassembled WGS sequence"/>
</dbReference>
<keyword evidence="2" id="KW-1185">Reference proteome</keyword>
<gene>
    <name evidence="1" type="ORF">SARC_04265</name>
</gene>
<reference evidence="1 2" key="1">
    <citation type="submission" date="2011-02" db="EMBL/GenBank/DDBJ databases">
        <title>The Genome Sequence of Sphaeroforma arctica JP610.</title>
        <authorList>
            <consortium name="The Broad Institute Genome Sequencing Platform"/>
            <person name="Russ C."/>
            <person name="Cuomo C."/>
            <person name="Young S.K."/>
            <person name="Zeng Q."/>
            <person name="Gargeya S."/>
            <person name="Alvarado L."/>
            <person name="Berlin A."/>
            <person name="Chapman S.B."/>
            <person name="Chen Z."/>
            <person name="Freedman E."/>
            <person name="Gellesch M."/>
            <person name="Goldberg J."/>
            <person name="Griggs A."/>
            <person name="Gujja S."/>
            <person name="Heilman E."/>
            <person name="Heiman D."/>
            <person name="Howarth C."/>
            <person name="Mehta T."/>
            <person name="Neiman D."/>
            <person name="Pearson M."/>
            <person name="Roberts A."/>
            <person name="Saif S."/>
            <person name="Shea T."/>
            <person name="Shenoy N."/>
            <person name="Sisk P."/>
            <person name="Stolte C."/>
            <person name="Sykes S."/>
            <person name="White J."/>
            <person name="Yandava C."/>
            <person name="Burger G."/>
            <person name="Gray M.W."/>
            <person name="Holland P.W.H."/>
            <person name="King N."/>
            <person name="Lang F.B.F."/>
            <person name="Roger A.J."/>
            <person name="Ruiz-Trillo I."/>
            <person name="Haas B."/>
            <person name="Nusbaum C."/>
            <person name="Birren B."/>
        </authorList>
    </citation>
    <scope>NUCLEOTIDE SEQUENCE [LARGE SCALE GENOMIC DNA]</scope>
    <source>
        <strain evidence="1 2">JP610</strain>
    </source>
</reference>
<sequence length="165" mass="18794">MTGPETRPLPTVGKQACDQLMKRLLGTIRHLTELCNKVDTARAKQPEPEDDEKVIIQLELTHLLLEEAQYSIRTLARLSRAPAWIADQAGHLNTMIHVKEAKEKSRLIREQLRQRHQLSLADIDTSMPQDTAQATVDDGFSETEAEPTVQQHRDNIVYFKNGKYV</sequence>
<dbReference type="GeneID" id="25904769"/>
<evidence type="ECO:0000313" key="2">
    <source>
        <dbReference type="Proteomes" id="UP000054560"/>
    </source>
</evidence>
<evidence type="ECO:0000313" key="1">
    <source>
        <dbReference type="EMBL" id="KNC83484.1"/>
    </source>
</evidence>
<name>A0A0L0G3P9_9EUKA</name>
<proteinExistence type="predicted"/>
<accession>A0A0L0G3P9</accession>
<dbReference type="AlphaFoldDB" id="A0A0L0G3P9"/>
<protein>
    <submittedName>
        <fullName evidence="1">Uncharacterized protein</fullName>
    </submittedName>
</protein>